<feature type="region of interest" description="Disordered" evidence="1">
    <location>
        <begin position="159"/>
        <end position="194"/>
    </location>
</feature>
<reference evidence="2 3" key="1">
    <citation type="journal article" date="2018" name="Nat. Ecol. Evol.">
        <title>Pezizomycetes genomes reveal the molecular basis of ectomycorrhizal truffle lifestyle.</title>
        <authorList>
            <person name="Murat C."/>
            <person name="Payen T."/>
            <person name="Noel B."/>
            <person name="Kuo A."/>
            <person name="Morin E."/>
            <person name="Chen J."/>
            <person name="Kohler A."/>
            <person name="Krizsan K."/>
            <person name="Balestrini R."/>
            <person name="Da Silva C."/>
            <person name="Montanini B."/>
            <person name="Hainaut M."/>
            <person name="Levati E."/>
            <person name="Barry K.W."/>
            <person name="Belfiori B."/>
            <person name="Cichocki N."/>
            <person name="Clum A."/>
            <person name="Dockter R.B."/>
            <person name="Fauchery L."/>
            <person name="Guy J."/>
            <person name="Iotti M."/>
            <person name="Le Tacon F."/>
            <person name="Lindquist E.A."/>
            <person name="Lipzen A."/>
            <person name="Malagnac F."/>
            <person name="Mello A."/>
            <person name="Molinier V."/>
            <person name="Miyauchi S."/>
            <person name="Poulain J."/>
            <person name="Riccioni C."/>
            <person name="Rubini A."/>
            <person name="Sitrit Y."/>
            <person name="Splivallo R."/>
            <person name="Traeger S."/>
            <person name="Wang M."/>
            <person name="Zifcakova L."/>
            <person name="Wipf D."/>
            <person name="Zambonelli A."/>
            <person name="Paolocci F."/>
            <person name="Nowrousian M."/>
            <person name="Ottonello S."/>
            <person name="Baldrian P."/>
            <person name="Spatafora J.W."/>
            <person name="Henrissat B."/>
            <person name="Nagy L.G."/>
            <person name="Aury J.M."/>
            <person name="Wincker P."/>
            <person name="Grigoriev I.V."/>
            <person name="Bonfante P."/>
            <person name="Martin F.M."/>
        </authorList>
    </citation>
    <scope>NUCLEOTIDE SEQUENCE [LARGE SCALE GENOMIC DNA]</scope>
    <source>
        <strain evidence="2 3">RN42</strain>
    </source>
</reference>
<feature type="region of interest" description="Disordered" evidence="1">
    <location>
        <begin position="346"/>
        <end position="368"/>
    </location>
</feature>
<evidence type="ECO:0000256" key="1">
    <source>
        <dbReference type="SAM" id="MobiDB-lite"/>
    </source>
</evidence>
<dbReference type="EMBL" id="ML119659">
    <property type="protein sequence ID" value="RPA84435.1"/>
    <property type="molecule type" value="Genomic_DNA"/>
</dbReference>
<proteinExistence type="predicted"/>
<accession>A0A3N4IE62</accession>
<protein>
    <submittedName>
        <fullName evidence="2">Uncharacterized protein</fullName>
    </submittedName>
</protein>
<organism evidence="2 3">
    <name type="scientific">Ascobolus immersus RN42</name>
    <dbReference type="NCBI Taxonomy" id="1160509"/>
    <lineage>
        <taxon>Eukaryota</taxon>
        <taxon>Fungi</taxon>
        <taxon>Dikarya</taxon>
        <taxon>Ascomycota</taxon>
        <taxon>Pezizomycotina</taxon>
        <taxon>Pezizomycetes</taxon>
        <taxon>Pezizales</taxon>
        <taxon>Ascobolaceae</taxon>
        <taxon>Ascobolus</taxon>
    </lineage>
</organism>
<evidence type="ECO:0000313" key="3">
    <source>
        <dbReference type="Proteomes" id="UP000275078"/>
    </source>
</evidence>
<dbReference type="AlphaFoldDB" id="A0A3N4IE62"/>
<feature type="region of interest" description="Disordered" evidence="1">
    <location>
        <begin position="425"/>
        <end position="445"/>
    </location>
</feature>
<gene>
    <name evidence="2" type="ORF">BJ508DRAFT_303898</name>
</gene>
<keyword evidence="3" id="KW-1185">Reference proteome</keyword>
<name>A0A3N4IE62_ASCIM</name>
<feature type="compositionally biased region" description="Low complexity" evidence="1">
    <location>
        <begin position="171"/>
        <end position="181"/>
    </location>
</feature>
<sequence length="532" mass="59985">MLLWQGPTSPQFGFAIEGICIRFRRPRLGCMADQYSEHVHKLTPDPVFSLTPIHVEFSPCFQPLPEYLRIPQHSTWEKHQRTPIASHGDIAHPGPIELIDRIDQNRVQKPALPLHNRKSLPSGTDPILSSITLPIQNPATQASDSPSAAINLTPNIATQPVQKETSHDSDSSSSSSSSSDSSVEDSEDDGSLKGACCLEHRGPLVPKSAFKKLGVEETFTKHYLSLKDIKAGYISMALLRIAPDTVDPDMSSSTATYCKHPVMVLFPIPQHKQVIVLGIMTDNTPINHCLGGFGADKKQPLARFSYLPMNAAKIEYGWTTQIATSGFQPKGYLNTSQHITLNFPVNRGKKIGTKPETEVPNTTPKPGDSFVRRKVVKAVTKFGRMYWQNFENDAWVGGDKEEGWDEYSFILDAYHWQDKYKSTLNPKKSPGQAELEETSHVRPKDRSDVLREKYCQCDPNKAKHDDRCRYIQMLMKRDFEYEYDVHKKKKHGKAPFVGIRLVPFGTDLDEIGKCKEKLWEKICESQRLVVSW</sequence>
<evidence type="ECO:0000313" key="2">
    <source>
        <dbReference type="EMBL" id="RPA84435.1"/>
    </source>
</evidence>
<dbReference type="Proteomes" id="UP000275078">
    <property type="component" value="Unassembled WGS sequence"/>
</dbReference>